<dbReference type="AlphaFoldDB" id="A0A0F9SKY8"/>
<organism evidence="1">
    <name type="scientific">marine sediment metagenome</name>
    <dbReference type="NCBI Taxonomy" id="412755"/>
    <lineage>
        <taxon>unclassified sequences</taxon>
        <taxon>metagenomes</taxon>
        <taxon>ecological metagenomes</taxon>
    </lineage>
</organism>
<proteinExistence type="predicted"/>
<sequence>MAIDNPKEEMFEISYIIHIERKEFPNDIIKLLKEHNIKFEIWKNRILKKEYDNSPEELSCVSLDPEINNKLKKLSKITGISIENIVSAELGDFLYSVGDQPLIFLDRHLGIENIEKPFEMLEKMNDIINIGESYLEQLKTQDLVKYTEKVVNPKET</sequence>
<protein>
    <submittedName>
        <fullName evidence="1">Uncharacterized protein</fullName>
    </submittedName>
</protein>
<name>A0A0F9SKY8_9ZZZZ</name>
<accession>A0A0F9SKY8</accession>
<dbReference type="EMBL" id="LAZR01000605">
    <property type="protein sequence ID" value="KKN63007.1"/>
    <property type="molecule type" value="Genomic_DNA"/>
</dbReference>
<reference evidence="1" key="1">
    <citation type="journal article" date="2015" name="Nature">
        <title>Complex archaea that bridge the gap between prokaryotes and eukaryotes.</title>
        <authorList>
            <person name="Spang A."/>
            <person name="Saw J.H."/>
            <person name="Jorgensen S.L."/>
            <person name="Zaremba-Niedzwiedzka K."/>
            <person name="Martijn J."/>
            <person name="Lind A.E."/>
            <person name="van Eijk R."/>
            <person name="Schleper C."/>
            <person name="Guy L."/>
            <person name="Ettema T.J."/>
        </authorList>
    </citation>
    <scope>NUCLEOTIDE SEQUENCE</scope>
</reference>
<comment type="caution">
    <text evidence="1">The sequence shown here is derived from an EMBL/GenBank/DDBJ whole genome shotgun (WGS) entry which is preliminary data.</text>
</comment>
<evidence type="ECO:0000313" key="1">
    <source>
        <dbReference type="EMBL" id="KKN63007.1"/>
    </source>
</evidence>
<gene>
    <name evidence="1" type="ORF">LCGC14_0506470</name>
</gene>